<dbReference type="GO" id="GO:0000973">
    <property type="term" value="P:post-transcriptional tethering of RNA polymerase II gene DNA at nuclear periphery"/>
    <property type="evidence" value="ECO:0007669"/>
    <property type="project" value="TreeGrafter"/>
</dbReference>
<comment type="caution">
    <text evidence="9">The sequence shown here is derived from an EMBL/GenBank/DDBJ whole genome shotgun (WGS) entry which is preliminary data.</text>
</comment>
<proteinExistence type="inferred from homology"/>
<organism evidence="9 10">
    <name type="scientific">Pholiota conissans</name>
    <dbReference type="NCBI Taxonomy" id="109636"/>
    <lineage>
        <taxon>Eukaryota</taxon>
        <taxon>Fungi</taxon>
        <taxon>Dikarya</taxon>
        <taxon>Basidiomycota</taxon>
        <taxon>Agaricomycotina</taxon>
        <taxon>Agaricomycetes</taxon>
        <taxon>Agaricomycetidae</taxon>
        <taxon>Agaricales</taxon>
        <taxon>Agaricineae</taxon>
        <taxon>Strophariaceae</taxon>
        <taxon>Pholiota</taxon>
    </lineage>
</organism>
<protein>
    <recommendedName>
        <fullName evidence="7">Nuclear pore complex protein</fullName>
    </recommendedName>
</protein>
<keyword evidence="5 7" id="KW-0906">Nuclear pore complex</keyword>
<dbReference type="EMBL" id="MU155350">
    <property type="protein sequence ID" value="KAF9475041.1"/>
    <property type="molecule type" value="Genomic_DNA"/>
</dbReference>
<name>A0A9P6CPT1_9AGAR</name>
<dbReference type="Proteomes" id="UP000807469">
    <property type="component" value="Unassembled WGS sequence"/>
</dbReference>
<dbReference type="GO" id="GO:0006406">
    <property type="term" value="P:mRNA export from nucleus"/>
    <property type="evidence" value="ECO:0007669"/>
    <property type="project" value="TreeGrafter"/>
</dbReference>
<evidence type="ECO:0000256" key="8">
    <source>
        <dbReference type="SAM" id="MobiDB-lite"/>
    </source>
</evidence>
<keyword evidence="3" id="KW-0653">Protein transport</keyword>
<evidence type="ECO:0000256" key="7">
    <source>
        <dbReference type="RuleBase" id="RU365072"/>
    </source>
</evidence>
<evidence type="ECO:0000256" key="1">
    <source>
        <dbReference type="ARBA" id="ARBA00022448"/>
    </source>
</evidence>
<dbReference type="AlphaFoldDB" id="A0A9P6CPT1"/>
<keyword evidence="4 7" id="KW-0811">Translocation</keyword>
<dbReference type="Gene3D" id="1.20.190.50">
    <property type="match status" value="1"/>
</dbReference>
<sequence>MSEGHYASCAEVLLQSSKDDLEAILDPQNGYAPQMRNICSNLIGEYEERPDSHTLQDDIEILRLEENTWSLLQAVMPARKTEPPHTPTAKELLLENPYTPTSTIIQAILDASPLLSELFVIREWLQESAPAPARPEANTGYWKFTKHTIMQSMRTGQAPRDGLVSDMDPDATNREDGAGLAGDDASYEKSLLQALYGYVRAGRIDDAVDVCRDAHQPWRAASIRGSLLFQWRSLSTHEDDAEEEETENSPVWSGNRHRVLWKSTCVRAALSSSLSDPERLLYAAIIPVPETANILKTACRTWEDHLWAEISVMCEDKASRELARHAQGSFWEGGVEAADKGAEALSNLPTDDEEDEEWEREVVRTLDNLQGVAVLDGPPADHAFHFSQLYIILNRTDRLLDVFAKGLTDGTYAIDTFEYDSMCRFFTHFCLYLKMIEIPVPPQALQIILESYIGILEQAGQRELIALYAGALGDNAVERYAAFLVSLGLSADKTERRKALERASEHGLDIERVACATAERTVNRAFEELLPRTKQLLPSLINLEPPPTDAEMLLLRSIEWTTFRDSTYTAALEQATEILRYFLGAGRVQAAHSLLVDPTDDTKALPDELATLAEPEEIATEYLHYRQFFVIWETLEEVVNCQAEESMIGQSGASSARDAKAAWVARYRGLIDEAYDQILKLLTTEWLVSDVEEPQVDRKRRDLIRIRQIYVPELILRLHSILYSSRHVITENLKRALELANIVADSRYRLYQDFRGEGGRSLAEYLGAVRQAVLAGLEHGGSDPFRIVSNL</sequence>
<dbReference type="GO" id="GO:0017056">
    <property type="term" value="F:structural constituent of nuclear pore"/>
    <property type="evidence" value="ECO:0007669"/>
    <property type="project" value="UniProtKB-UniRule"/>
</dbReference>
<evidence type="ECO:0000256" key="4">
    <source>
        <dbReference type="ARBA" id="ARBA00023010"/>
    </source>
</evidence>
<dbReference type="InterPro" id="IPR007252">
    <property type="entry name" value="Nup84/Nup107"/>
</dbReference>
<dbReference type="OrthoDB" id="3098at2759"/>
<dbReference type="PANTHER" id="PTHR13003:SF2">
    <property type="entry name" value="NUCLEAR PORE COMPLEX PROTEIN NUP107"/>
    <property type="match status" value="1"/>
</dbReference>
<keyword evidence="1 7" id="KW-0813">Transport</keyword>
<evidence type="ECO:0000313" key="10">
    <source>
        <dbReference type="Proteomes" id="UP000807469"/>
    </source>
</evidence>
<reference evidence="9" key="1">
    <citation type="submission" date="2020-11" db="EMBL/GenBank/DDBJ databases">
        <authorList>
            <consortium name="DOE Joint Genome Institute"/>
            <person name="Ahrendt S."/>
            <person name="Riley R."/>
            <person name="Andreopoulos W."/>
            <person name="Labutti K."/>
            <person name="Pangilinan J."/>
            <person name="Ruiz-Duenas F.J."/>
            <person name="Barrasa J.M."/>
            <person name="Sanchez-Garcia M."/>
            <person name="Camarero S."/>
            <person name="Miyauchi S."/>
            <person name="Serrano A."/>
            <person name="Linde D."/>
            <person name="Babiker R."/>
            <person name="Drula E."/>
            <person name="Ayuso-Fernandez I."/>
            <person name="Pacheco R."/>
            <person name="Padilla G."/>
            <person name="Ferreira P."/>
            <person name="Barriuso J."/>
            <person name="Kellner H."/>
            <person name="Castanera R."/>
            <person name="Alfaro M."/>
            <person name="Ramirez L."/>
            <person name="Pisabarro A.G."/>
            <person name="Kuo A."/>
            <person name="Tritt A."/>
            <person name="Lipzen A."/>
            <person name="He G."/>
            <person name="Yan M."/>
            <person name="Ng V."/>
            <person name="Cullen D."/>
            <person name="Martin F."/>
            <person name="Rosso M.-N."/>
            <person name="Henrissat B."/>
            <person name="Hibbett D."/>
            <person name="Martinez A.T."/>
            <person name="Grigoriev I.V."/>
        </authorList>
    </citation>
    <scope>NUCLEOTIDE SEQUENCE</scope>
    <source>
        <strain evidence="9">CIRM-BRFM 674</strain>
    </source>
</reference>
<dbReference type="Gene3D" id="1.10.3450.20">
    <property type="match status" value="1"/>
</dbReference>
<gene>
    <name evidence="9" type="ORF">BDN70DRAFT_884207</name>
</gene>
<feature type="region of interest" description="Disordered" evidence="8">
    <location>
        <begin position="155"/>
        <end position="182"/>
    </location>
</feature>
<accession>A0A9P6CPT1</accession>
<comment type="subunit">
    <text evidence="7">Part of the nuclear pore complex (NPC).</text>
</comment>
<keyword evidence="7" id="KW-0472">Membrane</keyword>
<evidence type="ECO:0000256" key="5">
    <source>
        <dbReference type="ARBA" id="ARBA00023132"/>
    </source>
</evidence>
<keyword evidence="2" id="KW-0509">mRNA transport</keyword>
<dbReference type="GO" id="GO:0031080">
    <property type="term" value="C:nuclear pore outer ring"/>
    <property type="evidence" value="ECO:0007669"/>
    <property type="project" value="TreeGrafter"/>
</dbReference>
<comment type="subcellular location">
    <subcellularLocation>
        <location evidence="7">Nucleus</location>
        <location evidence="7">Nuclear pore complex</location>
    </subcellularLocation>
    <subcellularLocation>
        <location evidence="7">Nucleus membrane</location>
    </subcellularLocation>
</comment>
<keyword evidence="10" id="KW-1185">Reference proteome</keyword>
<dbReference type="PANTHER" id="PTHR13003">
    <property type="entry name" value="NUP107-RELATED"/>
    <property type="match status" value="1"/>
</dbReference>
<dbReference type="Pfam" id="PF04121">
    <property type="entry name" value="Nup84_Nup100"/>
    <property type="match status" value="1"/>
</dbReference>
<evidence type="ECO:0000256" key="3">
    <source>
        <dbReference type="ARBA" id="ARBA00022927"/>
    </source>
</evidence>
<evidence type="ECO:0000256" key="2">
    <source>
        <dbReference type="ARBA" id="ARBA00022816"/>
    </source>
</evidence>
<comment type="similarity">
    <text evidence="7">Belongs to the nucleoporin Nup84/Nup107 family.</text>
</comment>
<comment type="function">
    <text evidence="7">Functions as a component of the nuclear pore complex (NPC).</text>
</comment>
<evidence type="ECO:0000313" key="9">
    <source>
        <dbReference type="EMBL" id="KAF9475041.1"/>
    </source>
</evidence>
<dbReference type="GO" id="GO:0006606">
    <property type="term" value="P:protein import into nucleus"/>
    <property type="evidence" value="ECO:0007669"/>
    <property type="project" value="TreeGrafter"/>
</dbReference>
<dbReference type="GO" id="GO:0031965">
    <property type="term" value="C:nuclear membrane"/>
    <property type="evidence" value="ECO:0007669"/>
    <property type="project" value="UniProtKB-SubCell"/>
</dbReference>
<keyword evidence="6 7" id="KW-0539">Nucleus</keyword>
<evidence type="ECO:0000256" key="6">
    <source>
        <dbReference type="ARBA" id="ARBA00023242"/>
    </source>
</evidence>